<dbReference type="AlphaFoldDB" id="D5BUE7"/>
<comment type="similarity">
    <text evidence="6">Belongs to the DNA polymerase HolA subunit family.</text>
</comment>
<evidence type="ECO:0000256" key="1">
    <source>
        <dbReference type="ARBA" id="ARBA00012417"/>
    </source>
</evidence>
<evidence type="ECO:0000313" key="9">
    <source>
        <dbReference type="Proteomes" id="UP000007460"/>
    </source>
</evidence>
<evidence type="ECO:0000256" key="7">
    <source>
        <dbReference type="ARBA" id="ARBA00049244"/>
    </source>
</evidence>
<dbReference type="GO" id="GO:0003887">
    <property type="term" value="F:DNA-directed DNA polymerase activity"/>
    <property type="evidence" value="ECO:0007669"/>
    <property type="project" value="UniProtKB-KW"/>
</dbReference>
<dbReference type="GO" id="GO:0006261">
    <property type="term" value="P:DNA-templated DNA replication"/>
    <property type="evidence" value="ECO:0007669"/>
    <property type="project" value="TreeGrafter"/>
</dbReference>
<dbReference type="RefSeq" id="WP_013046521.1">
    <property type="nucleotide sequence ID" value="NC_014010.1"/>
</dbReference>
<protein>
    <recommendedName>
        <fullName evidence="1">DNA-directed DNA polymerase</fullName>
        <ecNumber evidence="1">2.7.7.7</ecNumber>
    </recommendedName>
</protein>
<keyword evidence="4" id="KW-0235">DNA replication</keyword>
<proteinExistence type="inferred from homology"/>
<evidence type="ECO:0000256" key="2">
    <source>
        <dbReference type="ARBA" id="ARBA00022679"/>
    </source>
</evidence>
<dbReference type="STRING" id="488538.SAR116_1651"/>
<organism evidence="8 9">
    <name type="scientific">Puniceispirillum marinum (strain IMCC1322)</name>
    <dbReference type="NCBI Taxonomy" id="488538"/>
    <lineage>
        <taxon>Bacteria</taxon>
        <taxon>Pseudomonadati</taxon>
        <taxon>Pseudomonadota</taxon>
        <taxon>Alphaproteobacteria</taxon>
        <taxon>Candidatus Puniceispirillales</taxon>
        <taxon>Candidatus Puniceispirillaceae</taxon>
        <taxon>Candidatus Puniceispirillum</taxon>
    </lineage>
</organism>
<dbReference type="Gene3D" id="3.40.50.300">
    <property type="entry name" value="P-loop containing nucleotide triphosphate hydrolases"/>
    <property type="match status" value="1"/>
</dbReference>
<dbReference type="NCBIfam" id="TIGR01128">
    <property type="entry name" value="holA"/>
    <property type="match status" value="1"/>
</dbReference>
<dbReference type="PANTHER" id="PTHR34388">
    <property type="entry name" value="DNA POLYMERASE III SUBUNIT DELTA"/>
    <property type="match status" value="1"/>
</dbReference>
<dbReference type="OrthoDB" id="9804983at2"/>
<keyword evidence="2 8" id="KW-0808">Transferase</keyword>
<gene>
    <name evidence="8" type="ordered locus">SAR116_1651</name>
</gene>
<comment type="catalytic activity">
    <reaction evidence="7">
        <text>DNA(n) + a 2'-deoxyribonucleoside 5'-triphosphate = DNA(n+1) + diphosphate</text>
        <dbReference type="Rhea" id="RHEA:22508"/>
        <dbReference type="Rhea" id="RHEA-COMP:17339"/>
        <dbReference type="Rhea" id="RHEA-COMP:17340"/>
        <dbReference type="ChEBI" id="CHEBI:33019"/>
        <dbReference type="ChEBI" id="CHEBI:61560"/>
        <dbReference type="ChEBI" id="CHEBI:173112"/>
        <dbReference type="EC" id="2.7.7.7"/>
    </reaction>
</comment>
<dbReference type="Gene3D" id="1.20.272.10">
    <property type="match status" value="1"/>
</dbReference>
<dbReference type="SUPFAM" id="SSF48019">
    <property type="entry name" value="post-AAA+ oligomerization domain-like"/>
    <property type="match status" value="1"/>
</dbReference>
<evidence type="ECO:0000313" key="8">
    <source>
        <dbReference type="EMBL" id="ADE39894.1"/>
    </source>
</evidence>
<dbReference type="InterPro" id="IPR005790">
    <property type="entry name" value="DNA_polIII_delta"/>
</dbReference>
<dbReference type="HOGENOM" id="CLU_068860_1_0_5"/>
<dbReference type="KEGG" id="apb:SAR116_1651"/>
<accession>D5BUE7</accession>
<dbReference type="GO" id="GO:0009360">
    <property type="term" value="C:DNA polymerase III complex"/>
    <property type="evidence" value="ECO:0007669"/>
    <property type="project" value="TreeGrafter"/>
</dbReference>
<evidence type="ECO:0000256" key="5">
    <source>
        <dbReference type="ARBA" id="ARBA00022932"/>
    </source>
</evidence>
<keyword evidence="9" id="KW-1185">Reference proteome</keyword>
<dbReference type="InterPro" id="IPR027417">
    <property type="entry name" value="P-loop_NTPase"/>
</dbReference>
<dbReference type="EMBL" id="CP001751">
    <property type="protein sequence ID" value="ADE39894.1"/>
    <property type="molecule type" value="Genomic_DNA"/>
</dbReference>
<dbReference type="PANTHER" id="PTHR34388:SF1">
    <property type="entry name" value="DNA POLYMERASE III SUBUNIT DELTA"/>
    <property type="match status" value="1"/>
</dbReference>
<keyword evidence="5" id="KW-0239">DNA-directed DNA polymerase</keyword>
<dbReference type="InterPro" id="IPR008921">
    <property type="entry name" value="DNA_pol3_clamp-load_cplx_C"/>
</dbReference>
<name>D5BUE7_PUNMI</name>
<reference evidence="8 9" key="1">
    <citation type="journal article" date="2010" name="J. Bacteriol.">
        <title>Complete genome sequence of "Candidatus Puniceispirillum marinum" IMCC1322, a representative of the SAR116 clade in the Alphaproteobacteria.</title>
        <authorList>
            <person name="Oh H.M."/>
            <person name="Kwon K.K."/>
            <person name="Kang I."/>
            <person name="Kang S.G."/>
            <person name="Lee J.H."/>
            <person name="Kim S.J."/>
            <person name="Cho J.C."/>
        </authorList>
    </citation>
    <scope>NUCLEOTIDE SEQUENCE [LARGE SCALE GENOMIC DNA]</scope>
    <source>
        <strain evidence="8 9">IMCC1322</strain>
    </source>
</reference>
<dbReference type="SUPFAM" id="SSF52540">
    <property type="entry name" value="P-loop containing nucleoside triphosphate hydrolases"/>
    <property type="match status" value="1"/>
</dbReference>
<dbReference type="eggNOG" id="COG1466">
    <property type="taxonomic scope" value="Bacteria"/>
</dbReference>
<evidence type="ECO:0000256" key="3">
    <source>
        <dbReference type="ARBA" id="ARBA00022695"/>
    </source>
</evidence>
<dbReference type="Proteomes" id="UP000007460">
    <property type="component" value="Chromosome"/>
</dbReference>
<evidence type="ECO:0000256" key="4">
    <source>
        <dbReference type="ARBA" id="ARBA00022705"/>
    </source>
</evidence>
<dbReference type="EC" id="2.7.7.7" evidence="1"/>
<dbReference type="GO" id="GO:0003677">
    <property type="term" value="F:DNA binding"/>
    <property type="evidence" value="ECO:0007669"/>
    <property type="project" value="InterPro"/>
</dbReference>
<sequence length="344" mass="37178">MKVQTRQIAGLLNHPPAHMRAFLFHGNDIGLIHERALALASHYSDNLDDVFSVTRLDSRAIENDVSVIADALSSIAVFADTRLVLVRGRGTELVEACKLALTPRDNTPPLEGAVLIVEARETTTRHAIVKLFETGDICASIGCYADDSGTIRDLVQTSFAALSINIDRPVMDLIVAKLGADRASSRREIEKLSLMAGQGGTLTAQDIEDALEDSTVLAIDDVAGAVADGDIPRLQSAITKAWSEDANPVMVIRGCHNYFRSLLIAAHAVSTGSSRDMAIKSLRPPVHFKLQGRMAAQLNKWGYQQAMAALDKLQDIELALKSSSPDDRVICMQGLLGLCLRARS</sequence>
<keyword evidence="3 8" id="KW-0548">Nucleotidyltransferase</keyword>
<evidence type="ECO:0000256" key="6">
    <source>
        <dbReference type="ARBA" id="ARBA00034754"/>
    </source>
</evidence>